<dbReference type="AlphaFoldDB" id="A0A4R5CF73"/>
<dbReference type="OrthoDB" id="3538616at2"/>
<evidence type="ECO:0000256" key="1">
    <source>
        <dbReference type="SAM" id="Phobius"/>
    </source>
</evidence>
<evidence type="ECO:0000313" key="2">
    <source>
        <dbReference type="EMBL" id="TDD97659.1"/>
    </source>
</evidence>
<feature type="transmembrane region" description="Helical" evidence="1">
    <location>
        <begin position="34"/>
        <end position="52"/>
    </location>
</feature>
<evidence type="ECO:0000313" key="3">
    <source>
        <dbReference type="Proteomes" id="UP000294513"/>
    </source>
</evidence>
<organism evidence="2 3">
    <name type="scientific">Actinomadura rubrisoli</name>
    <dbReference type="NCBI Taxonomy" id="2530368"/>
    <lineage>
        <taxon>Bacteria</taxon>
        <taxon>Bacillati</taxon>
        <taxon>Actinomycetota</taxon>
        <taxon>Actinomycetes</taxon>
        <taxon>Streptosporangiales</taxon>
        <taxon>Thermomonosporaceae</taxon>
        <taxon>Actinomadura</taxon>
    </lineage>
</organism>
<dbReference type="Proteomes" id="UP000294513">
    <property type="component" value="Unassembled WGS sequence"/>
</dbReference>
<keyword evidence="3" id="KW-1185">Reference proteome</keyword>
<feature type="transmembrane region" description="Helical" evidence="1">
    <location>
        <begin position="58"/>
        <end position="77"/>
    </location>
</feature>
<protein>
    <submittedName>
        <fullName evidence="2">Uncharacterized protein</fullName>
    </submittedName>
</protein>
<dbReference type="EMBL" id="SMKU01000002">
    <property type="protein sequence ID" value="TDD97659.1"/>
    <property type="molecule type" value="Genomic_DNA"/>
</dbReference>
<proteinExistence type="predicted"/>
<sequence length="114" mass="11460">MKVFGYEPAVIAYAVNAAVALLVAYGLDLSQGQVEAVAVITTGVLAAVAAVMTRPVVVSTITGAAATILTALAAFKIELTADQIGATVTGLSIVLALLLRQNVSPAPGVTARRP</sequence>
<gene>
    <name evidence="2" type="ORF">E1298_01090</name>
</gene>
<feature type="transmembrane region" description="Helical" evidence="1">
    <location>
        <begin position="6"/>
        <end position="27"/>
    </location>
</feature>
<keyword evidence="1" id="KW-0812">Transmembrane</keyword>
<accession>A0A4R5CF73</accession>
<comment type="caution">
    <text evidence="2">The sequence shown here is derived from an EMBL/GenBank/DDBJ whole genome shotgun (WGS) entry which is preliminary data.</text>
</comment>
<keyword evidence="1" id="KW-0472">Membrane</keyword>
<keyword evidence="1" id="KW-1133">Transmembrane helix</keyword>
<reference evidence="2 3" key="1">
    <citation type="submission" date="2019-03" db="EMBL/GenBank/DDBJ databases">
        <title>Draft genome sequences of novel Actinobacteria.</title>
        <authorList>
            <person name="Sahin N."/>
            <person name="Ay H."/>
            <person name="Saygin H."/>
        </authorList>
    </citation>
    <scope>NUCLEOTIDE SEQUENCE [LARGE SCALE GENOMIC DNA]</scope>
    <source>
        <strain evidence="2 3">H3C3</strain>
    </source>
</reference>
<dbReference type="RefSeq" id="WP_131888821.1">
    <property type="nucleotide sequence ID" value="NZ_SMKU01000002.1"/>
</dbReference>
<name>A0A4R5CF73_9ACTN</name>